<keyword evidence="1" id="KW-0472">Membrane</keyword>
<dbReference type="STRING" id="128403.WA1_46750"/>
<comment type="caution">
    <text evidence="2">The sequence shown here is derived from an EMBL/GenBank/DDBJ whole genome shotgun (WGS) entry which is preliminary data.</text>
</comment>
<evidence type="ECO:0000313" key="2">
    <source>
        <dbReference type="EMBL" id="KYC37136.1"/>
    </source>
</evidence>
<reference evidence="2 3" key="1">
    <citation type="journal article" date="2013" name="Genome Biol. Evol.">
        <title>Genomes of Stigonematalean cyanobacteria (subsection V) and the evolution of oxygenic photosynthesis from prokaryotes to plastids.</title>
        <authorList>
            <person name="Dagan T."/>
            <person name="Roettger M."/>
            <person name="Stucken K."/>
            <person name="Landan G."/>
            <person name="Koch R."/>
            <person name="Major P."/>
            <person name="Gould S.B."/>
            <person name="Goremykin V.V."/>
            <person name="Rippka R."/>
            <person name="Tandeau de Marsac N."/>
            <person name="Gugger M."/>
            <person name="Lockhart P.J."/>
            <person name="Allen J.F."/>
            <person name="Brune I."/>
            <person name="Maus I."/>
            <person name="Puhler A."/>
            <person name="Martin W.F."/>
        </authorList>
    </citation>
    <scope>NUCLEOTIDE SEQUENCE [LARGE SCALE GENOMIC DNA]</scope>
    <source>
        <strain evidence="2 3">PCC 7110</strain>
    </source>
</reference>
<feature type="transmembrane region" description="Helical" evidence="1">
    <location>
        <begin position="12"/>
        <end position="34"/>
    </location>
</feature>
<keyword evidence="1" id="KW-0812">Transmembrane</keyword>
<gene>
    <name evidence="2" type="ORF">WA1_46750</name>
</gene>
<accession>A0A139WXI1</accession>
<sequence length="394" mass="45365">MKHERPSKGKIIVFGILFWYPLAGVTYQFLHYLLGLRRLGYDAYYIEDSWRWIYNPRINDLSPDATENIQHIVPILEAYGFKDRWAFRDYLGGECYGMTESQILQLYKEADAFLNVTGDQEIRDEHLACHRRIYVESDPVASQIRVAQDDKKLIAHLSAHDTHFSFGENLGAPDCGVPVGHFQWLPTRQPIMLDLWETSNPPPGIAYNTIATWNNKGKDITYQGKTYYWRKARELEKFLDLPKARPLQFEMATNVSEDERENVRCLLQQHGWSQVDAVELSQDMNNYCTYIQRSRGEFTVAKEQYTRLLSGWFSDRSACYLAAGRPVITQETGFSKYLPTGKGLFAFNTMEDILTALDAIESDYKGNCQAAREIASEYFAAEKVIGSLMERAGF</sequence>
<dbReference type="EMBL" id="ANNX02000047">
    <property type="protein sequence ID" value="KYC37136.1"/>
    <property type="molecule type" value="Genomic_DNA"/>
</dbReference>
<keyword evidence="1" id="KW-1133">Transmembrane helix</keyword>
<protein>
    <recommendedName>
        <fullName evidence="4">Glycosyltransferase</fullName>
    </recommendedName>
</protein>
<dbReference type="AlphaFoldDB" id="A0A139WXI1"/>
<name>A0A139WXI1_9CYAN</name>
<proteinExistence type="predicted"/>
<evidence type="ECO:0000313" key="3">
    <source>
        <dbReference type="Proteomes" id="UP000076925"/>
    </source>
</evidence>
<keyword evidence="3" id="KW-1185">Reference proteome</keyword>
<evidence type="ECO:0000256" key="1">
    <source>
        <dbReference type="SAM" id="Phobius"/>
    </source>
</evidence>
<dbReference type="RefSeq" id="WP_017744951.1">
    <property type="nucleotide sequence ID" value="NZ_KQ976354.1"/>
</dbReference>
<dbReference type="Proteomes" id="UP000076925">
    <property type="component" value="Unassembled WGS sequence"/>
</dbReference>
<organism evidence="2 3">
    <name type="scientific">Scytonema hofmannii PCC 7110</name>
    <dbReference type="NCBI Taxonomy" id="128403"/>
    <lineage>
        <taxon>Bacteria</taxon>
        <taxon>Bacillati</taxon>
        <taxon>Cyanobacteriota</taxon>
        <taxon>Cyanophyceae</taxon>
        <taxon>Nostocales</taxon>
        <taxon>Scytonemataceae</taxon>
        <taxon>Scytonema</taxon>
    </lineage>
</organism>
<evidence type="ECO:0008006" key="4">
    <source>
        <dbReference type="Google" id="ProtNLM"/>
    </source>
</evidence>